<gene>
    <name evidence="1" type="ORF">Pmar_PMAR006338</name>
</gene>
<organism evidence="2">
    <name type="scientific">Perkinsus marinus (strain ATCC 50983 / TXsc)</name>
    <dbReference type="NCBI Taxonomy" id="423536"/>
    <lineage>
        <taxon>Eukaryota</taxon>
        <taxon>Sar</taxon>
        <taxon>Alveolata</taxon>
        <taxon>Perkinsozoa</taxon>
        <taxon>Perkinsea</taxon>
        <taxon>Perkinsida</taxon>
        <taxon>Perkinsidae</taxon>
        <taxon>Perkinsus</taxon>
    </lineage>
</organism>
<dbReference type="EMBL" id="GG683462">
    <property type="protein sequence ID" value="EER02092.1"/>
    <property type="molecule type" value="Genomic_DNA"/>
</dbReference>
<sequence>MAPTLTFGILTDILVEHLRNTNRPSIRDFFTTRNVAFIKACIEFFRSIGRPLSKFFLLEIVANKKCGVDVDKLDYILRDCHYTGYSSIVDPSRLISTAKIMPCDNELNQICWPAKAVGNIIDLFQRRANLHHDVYQHPTVIGVDLILRDAFVKAAPHLQIRCSDGEFRPLGEASEDPVAFSHVTNWLHQFIQHGRHVKLDVDWDHPDMLEATRLLESVSNRELFKVAGSFTERSPGQRDLTKAAEEIAALTSGQVQAGEIECRSRKISWGMKDKNPMENIRFYAEKGSMRLSRTEFPTTLPRAFEDAETIVFLKSQDSHKRQSTRAALDEWLKQQVSECCSVR</sequence>
<name>C5LMF1_PERM5</name>
<protein>
    <submittedName>
        <fullName evidence="1">SAM domain and HD domain-containing protein, putative</fullName>
    </submittedName>
</protein>
<evidence type="ECO:0000313" key="1">
    <source>
        <dbReference type="EMBL" id="EER02092.1"/>
    </source>
</evidence>
<dbReference type="GO" id="GO:0008832">
    <property type="term" value="F:dGTPase activity"/>
    <property type="evidence" value="ECO:0007669"/>
    <property type="project" value="TreeGrafter"/>
</dbReference>
<dbReference type="SUPFAM" id="SSF109604">
    <property type="entry name" value="HD-domain/PDEase-like"/>
    <property type="match status" value="1"/>
</dbReference>
<dbReference type="Gene3D" id="1.10.3210.10">
    <property type="entry name" value="Hypothetical protein af1432"/>
    <property type="match status" value="1"/>
</dbReference>
<dbReference type="GeneID" id="9054900"/>
<reference evidence="1 2" key="1">
    <citation type="submission" date="2008-07" db="EMBL/GenBank/DDBJ databases">
        <authorList>
            <person name="El-Sayed N."/>
            <person name="Caler E."/>
            <person name="Inman J."/>
            <person name="Amedeo P."/>
            <person name="Hass B."/>
            <person name="Wortman J."/>
        </authorList>
    </citation>
    <scope>NUCLEOTIDE SEQUENCE [LARGE SCALE GENOMIC DNA]</scope>
    <source>
        <strain evidence="2">ATCC 50983 / TXsc</strain>
    </source>
</reference>
<dbReference type="PANTHER" id="PTHR11373">
    <property type="entry name" value="DEOXYNUCLEOSIDE TRIPHOSPHATE TRIPHOSPHOHYDROLASE"/>
    <property type="match status" value="1"/>
</dbReference>
<keyword evidence="2" id="KW-1185">Reference proteome</keyword>
<dbReference type="InParanoid" id="C5LMF1"/>
<accession>C5LMF1</accession>
<dbReference type="PANTHER" id="PTHR11373:SF4">
    <property type="entry name" value="DEOXYNUCLEOSIDE TRIPHOSPHATE TRIPHOSPHOHYDROLASE SAMHD1"/>
    <property type="match status" value="1"/>
</dbReference>
<dbReference type="AlphaFoldDB" id="C5LMF1"/>
<dbReference type="RefSeq" id="XP_002769374.1">
    <property type="nucleotide sequence ID" value="XM_002769328.1"/>
</dbReference>
<dbReference type="InterPro" id="IPR050135">
    <property type="entry name" value="dGTPase-like"/>
</dbReference>
<dbReference type="OrthoDB" id="9991235at2759"/>
<proteinExistence type="predicted"/>
<dbReference type="Gene3D" id="3.30.70.2760">
    <property type="match status" value="1"/>
</dbReference>
<dbReference type="GO" id="GO:0006203">
    <property type="term" value="P:dGTP catabolic process"/>
    <property type="evidence" value="ECO:0007669"/>
    <property type="project" value="TreeGrafter"/>
</dbReference>
<dbReference type="OMA" id="VHANIIM"/>
<dbReference type="Proteomes" id="UP000007800">
    <property type="component" value="Unassembled WGS sequence"/>
</dbReference>
<dbReference type="GO" id="GO:0005634">
    <property type="term" value="C:nucleus"/>
    <property type="evidence" value="ECO:0007669"/>
    <property type="project" value="TreeGrafter"/>
</dbReference>
<evidence type="ECO:0000313" key="2">
    <source>
        <dbReference type="Proteomes" id="UP000007800"/>
    </source>
</evidence>